<dbReference type="Proteomes" id="UP001445076">
    <property type="component" value="Unassembled WGS sequence"/>
</dbReference>
<dbReference type="EMBL" id="JARKIK010000017">
    <property type="protein sequence ID" value="KAK8746731.1"/>
    <property type="molecule type" value="Genomic_DNA"/>
</dbReference>
<gene>
    <name evidence="2" type="ORF">OTU49_017170</name>
</gene>
<feature type="region of interest" description="Disordered" evidence="1">
    <location>
        <begin position="1"/>
        <end position="52"/>
    </location>
</feature>
<sequence>MTGFSLEGLPSDESRSAQAMGPTLRSSSAPTAGNFDSCQDGGSSSANRMMDGKVPLPCTVRDVGPISAWCVSRYFPRRITLSSISGLILGKGPSAAHTVIFEGPRNLQ</sequence>
<organism evidence="2 3">
    <name type="scientific">Cherax quadricarinatus</name>
    <name type="common">Australian red claw crayfish</name>
    <dbReference type="NCBI Taxonomy" id="27406"/>
    <lineage>
        <taxon>Eukaryota</taxon>
        <taxon>Metazoa</taxon>
        <taxon>Ecdysozoa</taxon>
        <taxon>Arthropoda</taxon>
        <taxon>Crustacea</taxon>
        <taxon>Multicrustacea</taxon>
        <taxon>Malacostraca</taxon>
        <taxon>Eumalacostraca</taxon>
        <taxon>Eucarida</taxon>
        <taxon>Decapoda</taxon>
        <taxon>Pleocyemata</taxon>
        <taxon>Astacidea</taxon>
        <taxon>Parastacoidea</taxon>
        <taxon>Parastacidae</taxon>
        <taxon>Cherax</taxon>
    </lineage>
</organism>
<dbReference type="AlphaFoldDB" id="A0AAW0Y3U6"/>
<protein>
    <submittedName>
        <fullName evidence="2">Uncharacterized protein</fullName>
    </submittedName>
</protein>
<name>A0AAW0Y3U6_CHEQU</name>
<comment type="caution">
    <text evidence="2">The sequence shown here is derived from an EMBL/GenBank/DDBJ whole genome shotgun (WGS) entry which is preliminary data.</text>
</comment>
<reference evidence="2 3" key="1">
    <citation type="journal article" date="2024" name="BMC Genomics">
        <title>Genome assembly of redclaw crayfish (Cherax quadricarinatus) provides insights into its immune adaptation and hypoxia tolerance.</title>
        <authorList>
            <person name="Liu Z."/>
            <person name="Zheng J."/>
            <person name="Li H."/>
            <person name="Fang K."/>
            <person name="Wang S."/>
            <person name="He J."/>
            <person name="Zhou D."/>
            <person name="Weng S."/>
            <person name="Chi M."/>
            <person name="Gu Z."/>
            <person name="He J."/>
            <person name="Li F."/>
            <person name="Wang M."/>
        </authorList>
    </citation>
    <scope>NUCLEOTIDE SEQUENCE [LARGE SCALE GENOMIC DNA]</scope>
    <source>
        <strain evidence="2">ZL_2023a</strain>
    </source>
</reference>
<evidence type="ECO:0000313" key="2">
    <source>
        <dbReference type="EMBL" id="KAK8746731.1"/>
    </source>
</evidence>
<proteinExistence type="predicted"/>
<evidence type="ECO:0000256" key="1">
    <source>
        <dbReference type="SAM" id="MobiDB-lite"/>
    </source>
</evidence>
<evidence type="ECO:0000313" key="3">
    <source>
        <dbReference type="Proteomes" id="UP001445076"/>
    </source>
</evidence>
<keyword evidence="3" id="KW-1185">Reference proteome</keyword>
<accession>A0AAW0Y3U6</accession>
<feature type="compositionally biased region" description="Polar residues" evidence="1">
    <location>
        <begin position="24"/>
        <end position="47"/>
    </location>
</feature>